<evidence type="ECO:0000313" key="3">
    <source>
        <dbReference type="Proteomes" id="UP001152747"/>
    </source>
</evidence>
<feature type="domain" description="CHK kinase-like" evidence="1">
    <location>
        <begin position="151"/>
        <end position="341"/>
    </location>
</feature>
<dbReference type="Proteomes" id="UP001152747">
    <property type="component" value="Unassembled WGS sequence"/>
</dbReference>
<keyword evidence="3" id="KW-1185">Reference proteome</keyword>
<dbReference type="Gene3D" id="3.90.1200.10">
    <property type="match status" value="1"/>
</dbReference>
<gene>
    <name evidence="2" type="ORF">CAMP_LOCUS16143</name>
</gene>
<dbReference type="AlphaFoldDB" id="A0A9P1N9U9"/>
<dbReference type="InterPro" id="IPR015897">
    <property type="entry name" value="CHK_kinase-like"/>
</dbReference>
<dbReference type="InterPro" id="IPR011009">
    <property type="entry name" value="Kinase-like_dom_sf"/>
</dbReference>
<evidence type="ECO:0000259" key="1">
    <source>
        <dbReference type="SMART" id="SM00587"/>
    </source>
</evidence>
<comment type="caution">
    <text evidence="2">The sequence shown here is derived from an EMBL/GenBank/DDBJ whole genome shotgun (WGS) entry which is preliminary data.</text>
</comment>
<dbReference type="Pfam" id="PF07914">
    <property type="entry name" value="DUF1679"/>
    <property type="match status" value="1"/>
</dbReference>
<name>A0A9P1N9U9_9PELO</name>
<dbReference type="OrthoDB" id="5915577at2759"/>
<reference evidence="2" key="1">
    <citation type="submission" date="2022-11" db="EMBL/GenBank/DDBJ databases">
        <authorList>
            <person name="Kikuchi T."/>
        </authorList>
    </citation>
    <scope>NUCLEOTIDE SEQUENCE</scope>
    <source>
        <strain evidence="2">PS1010</strain>
    </source>
</reference>
<proteinExistence type="predicted"/>
<dbReference type="SMART" id="SM00587">
    <property type="entry name" value="CHK"/>
    <property type="match status" value="1"/>
</dbReference>
<organism evidence="2 3">
    <name type="scientific">Caenorhabditis angaria</name>
    <dbReference type="NCBI Taxonomy" id="860376"/>
    <lineage>
        <taxon>Eukaryota</taxon>
        <taxon>Metazoa</taxon>
        <taxon>Ecdysozoa</taxon>
        <taxon>Nematoda</taxon>
        <taxon>Chromadorea</taxon>
        <taxon>Rhabditida</taxon>
        <taxon>Rhabditina</taxon>
        <taxon>Rhabditomorpha</taxon>
        <taxon>Rhabditoidea</taxon>
        <taxon>Rhabditidae</taxon>
        <taxon>Peloderinae</taxon>
        <taxon>Caenorhabditis</taxon>
    </lineage>
</organism>
<dbReference type="PANTHER" id="PTHR23020:SF43">
    <property type="entry name" value="CHK KINASE-LIKE DOMAIN-CONTAINING PROTEIN"/>
    <property type="match status" value="1"/>
</dbReference>
<dbReference type="InterPro" id="IPR052961">
    <property type="entry name" value="Oxido-Kinase-like_Enzymes"/>
</dbReference>
<dbReference type="SUPFAM" id="SSF56112">
    <property type="entry name" value="Protein kinase-like (PK-like)"/>
    <property type="match status" value="1"/>
</dbReference>
<dbReference type="EMBL" id="CANHGI010000005">
    <property type="protein sequence ID" value="CAI5453506.1"/>
    <property type="molecule type" value="Genomic_DNA"/>
</dbReference>
<protein>
    <recommendedName>
        <fullName evidence="1">CHK kinase-like domain-containing protein</fullName>
    </recommendedName>
</protein>
<dbReference type="InterPro" id="IPR012877">
    <property type="entry name" value="Dhs-27"/>
</dbReference>
<evidence type="ECO:0000313" key="2">
    <source>
        <dbReference type="EMBL" id="CAI5453506.1"/>
    </source>
</evidence>
<dbReference type="PANTHER" id="PTHR23020">
    <property type="entry name" value="UNCHARACTERIZED NUCLEAR HORMONE RECEPTOR-RELATED"/>
    <property type="match status" value="1"/>
</dbReference>
<accession>A0A9P1N9U9</accession>
<sequence>MSLHEEAAGILGTHVTWEDVEDEVRQSFGTQARFGENKKATNIGDMKGFMSKIALIEPDWTCESENLPEKFVIKISSQLAFVAMSKLIKFGGENGLSEEKLRIFDKIVIDLHNREVEAYRFFSKTPQAYAIPLIKIYGSRKFSAENPLKAFLISEYVENVKNLPIYESLDPLEVEKIIKNIAKFSSFGEIFDTKSELNFAAGPEFLAKILTEFGDDKLRVTSYQMLRQSFPEEYRDKVDKLIEIYRFLMSPGHIAKLHGICDFLGFRPVLLHGDLWPGNLLFTEETTKLRAIIDWQAVCFGAPAQDSGRFFITVLSAENRRKHLNHLLEVYYQEFVENVEKAGAKVPYTFEQLRKSYQLMFPLLTTMVLPGILRFANLAQGTEEEKLRIHDLALEKAVGMMEDVIQTHQNNLIEFSDFYNL</sequence>